<organism evidence="3 4">
    <name type="scientific">Tetrahymena thermophila (strain SB210)</name>
    <dbReference type="NCBI Taxonomy" id="312017"/>
    <lineage>
        <taxon>Eukaryota</taxon>
        <taxon>Sar</taxon>
        <taxon>Alveolata</taxon>
        <taxon>Ciliophora</taxon>
        <taxon>Intramacronucleata</taxon>
        <taxon>Oligohymenophorea</taxon>
        <taxon>Hymenostomatida</taxon>
        <taxon>Tetrahymenina</taxon>
        <taxon>Tetrahymenidae</taxon>
        <taxon>Tetrahymena</taxon>
    </lineage>
</organism>
<reference evidence="4" key="1">
    <citation type="journal article" date="2006" name="PLoS Biol.">
        <title>Macronuclear genome sequence of the ciliate Tetrahymena thermophila, a model eukaryote.</title>
        <authorList>
            <person name="Eisen J.A."/>
            <person name="Coyne R.S."/>
            <person name="Wu M."/>
            <person name="Wu D."/>
            <person name="Thiagarajan M."/>
            <person name="Wortman J.R."/>
            <person name="Badger J.H."/>
            <person name="Ren Q."/>
            <person name="Amedeo P."/>
            <person name="Jones K.M."/>
            <person name="Tallon L.J."/>
            <person name="Delcher A.L."/>
            <person name="Salzberg S.L."/>
            <person name="Silva J.C."/>
            <person name="Haas B.J."/>
            <person name="Majoros W.H."/>
            <person name="Farzad M."/>
            <person name="Carlton J.M."/>
            <person name="Smith R.K. Jr."/>
            <person name="Garg J."/>
            <person name="Pearlman R.E."/>
            <person name="Karrer K.M."/>
            <person name="Sun L."/>
            <person name="Manning G."/>
            <person name="Elde N.C."/>
            <person name="Turkewitz A.P."/>
            <person name="Asai D.J."/>
            <person name="Wilkes D.E."/>
            <person name="Wang Y."/>
            <person name="Cai H."/>
            <person name="Collins K."/>
            <person name="Stewart B.A."/>
            <person name="Lee S.R."/>
            <person name="Wilamowska K."/>
            <person name="Weinberg Z."/>
            <person name="Ruzzo W.L."/>
            <person name="Wloga D."/>
            <person name="Gaertig J."/>
            <person name="Frankel J."/>
            <person name="Tsao C.-C."/>
            <person name="Gorovsky M.A."/>
            <person name="Keeling P.J."/>
            <person name="Waller R.F."/>
            <person name="Patron N.J."/>
            <person name="Cherry J.M."/>
            <person name="Stover N.A."/>
            <person name="Krieger C.J."/>
            <person name="del Toro C."/>
            <person name="Ryder H.F."/>
            <person name="Williamson S.C."/>
            <person name="Barbeau R.A."/>
            <person name="Hamilton E.P."/>
            <person name="Orias E."/>
        </authorList>
    </citation>
    <scope>NUCLEOTIDE SEQUENCE [LARGE SCALE GENOMIC DNA]</scope>
    <source>
        <strain evidence="4">SB210</strain>
    </source>
</reference>
<feature type="region of interest" description="Disordered" evidence="1">
    <location>
        <begin position="420"/>
        <end position="445"/>
    </location>
</feature>
<dbReference type="AlphaFoldDB" id="I7MJ77"/>
<dbReference type="InParanoid" id="I7MJ77"/>
<dbReference type="EMBL" id="GG662313">
    <property type="protein sequence ID" value="EAS05965.2"/>
    <property type="molecule type" value="Genomic_DNA"/>
</dbReference>
<evidence type="ECO:0000256" key="2">
    <source>
        <dbReference type="SAM" id="Phobius"/>
    </source>
</evidence>
<evidence type="ECO:0000313" key="4">
    <source>
        <dbReference type="Proteomes" id="UP000009168"/>
    </source>
</evidence>
<dbReference type="GeneID" id="7845028"/>
<dbReference type="KEGG" id="tet:TTHERM_00780540"/>
<dbReference type="Proteomes" id="UP000009168">
    <property type="component" value="Unassembled WGS sequence"/>
</dbReference>
<gene>
    <name evidence="3" type="ORF">TTHERM_00780540</name>
</gene>
<evidence type="ECO:0000313" key="3">
    <source>
        <dbReference type="EMBL" id="EAS05965.2"/>
    </source>
</evidence>
<evidence type="ECO:0000256" key="1">
    <source>
        <dbReference type="SAM" id="MobiDB-lite"/>
    </source>
</evidence>
<feature type="transmembrane region" description="Helical" evidence="2">
    <location>
        <begin position="40"/>
        <end position="62"/>
    </location>
</feature>
<feature type="transmembrane region" description="Helical" evidence="2">
    <location>
        <begin position="83"/>
        <end position="103"/>
    </location>
</feature>
<protein>
    <submittedName>
        <fullName evidence="3">Transmembrane protein, putative</fullName>
    </submittedName>
</protein>
<keyword evidence="4" id="KW-1185">Reference proteome</keyword>
<keyword evidence="2" id="KW-1133">Transmembrane helix</keyword>
<keyword evidence="2 3" id="KW-0812">Transmembrane</keyword>
<proteinExistence type="predicted"/>
<feature type="transmembrane region" description="Helical" evidence="2">
    <location>
        <begin position="12"/>
        <end position="28"/>
    </location>
</feature>
<feature type="compositionally biased region" description="Polar residues" evidence="1">
    <location>
        <begin position="390"/>
        <end position="406"/>
    </location>
</feature>
<keyword evidence="2" id="KW-0472">Membrane</keyword>
<sequence>MIIIAQQKGNVYFFKQYFLFLCYFSQHFQQIELQQFQIKVLISLLNNLFIYFFIHVKIIIFCKNKQKSANFFIDNFKFNRNSYIFKLSLFGGINFLLLQTQFFRRQLEQQLINQFLLYIQHLQIVRMNIKEELKKSVPYKSLKNVKKKSYDHSSDENDLEMGFPIQQNVHTYNILKDQQGLSKIKQILEGTQKQEYNLYEYLTIFEELTIILHFASHQNDTFIKKIKQLSQILGRDEKFLSEYIEDISYFNRFSQKNFNLLIKKLKQDTDLTLTQRIKWVKQLPFTNNMKTVNQLEYVLEVFPNTIKNILNDQSNSLIEKQSINSEQIYLEGQNSFNQKELSEFFFKQDHNEKLQKAKDLFQNKVRQLRKNPVNSYFDSDSNDNDENDNTQQQIIKKPHSQSQKFNKINFDDQKRYQEIQESENDSQELQQQKDDDYDENQNGQKNKNSLNALLAKVIQFDGQDQSDTNEQNQQEIEFQKYPFDSMLRNDLMSLSEYQKCIENIQKNQQLTVKQFLLKKSN</sequence>
<accession>I7MJ77</accession>
<feature type="region of interest" description="Disordered" evidence="1">
    <location>
        <begin position="371"/>
        <end position="406"/>
    </location>
</feature>
<dbReference type="RefSeq" id="XP_001026210.2">
    <property type="nucleotide sequence ID" value="XM_001026210.2"/>
</dbReference>
<name>I7MJ77_TETTS</name>